<dbReference type="InParanoid" id="A0A146GEU7"/>
<proteinExistence type="predicted"/>
<name>A0A146GEU7_TERSA</name>
<sequence>MMLLEGAWKDGAMQWSPSSRWQTFGNEISVIPFARDQVESLYLSNSKELSSSLEIPLQGEKVTNYFYLIYRPNGSIDAPQTAPSVAIRKQNKESVNDYVVVAQENTGRIKIVGN</sequence>
<dbReference type="Proteomes" id="UP000076023">
    <property type="component" value="Unassembled WGS sequence"/>
</dbReference>
<keyword evidence="2" id="KW-1185">Reference proteome</keyword>
<dbReference type="AlphaFoldDB" id="A0A146GEU7"/>
<accession>A0A146GEU7</accession>
<gene>
    <name evidence="1" type="ORF">TSACC_3258</name>
</gene>
<comment type="caution">
    <text evidence="1">The sequence shown here is derived from an EMBL/GenBank/DDBJ whole genome shotgun (WGS) entry which is preliminary data.</text>
</comment>
<organism evidence="1 2">
    <name type="scientific">Terrimicrobium sacchariphilum</name>
    <dbReference type="NCBI Taxonomy" id="690879"/>
    <lineage>
        <taxon>Bacteria</taxon>
        <taxon>Pseudomonadati</taxon>
        <taxon>Verrucomicrobiota</taxon>
        <taxon>Terrimicrobiia</taxon>
        <taxon>Terrimicrobiales</taxon>
        <taxon>Terrimicrobiaceae</taxon>
        <taxon>Terrimicrobium</taxon>
    </lineage>
</organism>
<evidence type="ECO:0000313" key="1">
    <source>
        <dbReference type="EMBL" id="GAT35194.1"/>
    </source>
</evidence>
<dbReference type="EMBL" id="BDCO01000003">
    <property type="protein sequence ID" value="GAT35194.1"/>
    <property type="molecule type" value="Genomic_DNA"/>
</dbReference>
<reference evidence="2" key="1">
    <citation type="journal article" date="2017" name="Genome Announc.">
        <title>Draft Genome Sequence of Terrimicrobium sacchariphilum NM-5T, a Facultative Anaerobic Soil Bacterium of the Class Spartobacteria.</title>
        <authorList>
            <person name="Qiu Y.L."/>
            <person name="Tourlousse D.M."/>
            <person name="Matsuura N."/>
            <person name="Ohashi A."/>
            <person name="Sekiguchi Y."/>
        </authorList>
    </citation>
    <scope>NUCLEOTIDE SEQUENCE [LARGE SCALE GENOMIC DNA]</scope>
    <source>
        <strain evidence="2">NM-5</strain>
    </source>
</reference>
<evidence type="ECO:0000313" key="2">
    <source>
        <dbReference type="Proteomes" id="UP000076023"/>
    </source>
</evidence>
<dbReference type="STRING" id="690879.TSACC_3258"/>
<protein>
    <submittedName>
        <fullName evidence="1">Uncharacterized protein</fullName>
    </submittedName>
</protein>